<evidence type="ECO:0000313" key="6">
    <source>
        <dbReference type="Proteomes" id="UP001560267"/>
    </source>
</evidence>
<dbReference type="RefSeq" id="WP_298405544.1">
    <property type="nucleotide sequence ID" value="NZ_JBFSHR010000022.1"/>
</dbReference>
<proteinExistence type="inferred from homology"/>
<dbReference type="Pfam" id="PF08032">
    <property type="entry name" value="SpoU_sub_bind"/>
    <property type="match status" value="1"/>
</dbReference>
<evidence type="ECO:0000313" key="5">
    <source>
        <dbReference type="EMBL" id="MEX6429696.1"/>
    </source>
</evidence>
<comment type="caution">
    <text evidence="5">The sequence shown here is derived from an EMBL/GenBank/DDBJ whole genome shotgun (WGS) entry which is preliminary data.</text>
</comment>
<evidence type="ECO:0000259" key="4">
    <source>
        <dbReference type="SMART" id="SM00967"/>
    </source>
</evidence>
<keyword evidence="3" id="KW-0808">Transferase</keyword>
<dbReference type="InterPro" id="IPR029026">
    <property type="entry name" value="tRNA_m1G_MTases_N"/>
</dbReference>
<comment type="similarity">
    <text evidence="1">Belongs to the class IV-like SAM-binding methyltransferase superfamily. RNA methyltransferase TrmH family.</text>
</comment>
<accession>A0ABV3Y2A8</accession>
<dbReference type="PANTHER" id="PTHR46429">
    <property type="entry name" value="23S RRNA (GUANOSINE-2'-O-)-METHYLTRANSFERASE RLMB"/>
    <property type="match status" value="1"/>
</dbReference>
<dbReference type="InterPro" id="IPR004441">
    <property type="entry name" value="rRNA_MeTrfase_TrmH"/>
</dbReference>
<dbReference type="Pfam" id="PF00588">
    <property type="entry name" value="SpoU_methylase"/>
    <property type="match status" value="1"/>
</dbReference>
<dbReference type="NCBIfam" id="TIGR00186">
    <property type="entry name" value="rRNA_methyl_3"/>
    <property type="match status" value="1"/>
</dbReference>
<organism evidence="5 6">
    <name type="scientific">Ferrimicrobium acidiphilum</name>
    <dbReference type="NCBI Taxonomy" id="121039"/>
    <lineage>
        <taxon>Bacteria</taxon>
        <taxon>Bacillati</taxon>
        <taxon>Actinomycetota</taxon>
        <taxon>Acidimicrobiia</taxon>
        <taxon>Acidimicrobiales</taxon>
        <taxon>Acidimicrobiaceae</taxon>
        <taxon>Ferrimicrobium</taxon>
    </lineage>
</organism>
<dbReference type="InterPro" id="IPR029028">
    <property type="entry name" value="Alpha/beta_knot_MTases"/>
</dbReference>
<reference evidence="5 6" key="1">
    <citation type="submission" date="2024-07" db="EMBL/GenBank/DDBJ databases">
        <title>Draft Genome Sequence of Ferrimicrobium acidiphilum Strain YE2023, Isolated from a Pulp of Bioleach Reactor.</title>
        <authorList>
            <person name="Elkina Y.A."/>
            <person name="Bulaeva A.G."/>
            <person name="Beletsky A.V."/>
            <person name="Mardanov A.V."/>
        </authorList>
    </citation>
    <scope>NUCLEOTIDE SEQUENCE [LARGE SCALE GENOMIC DNA]</scope>
    <source>
        <strain evidence="5 6">YE2023</strain>
    </source>
</reference>
<evidence type="ECO:0000256" key="3">
    <source>
        <dbReference type="ARBA" id="ARBA00022679"/>
    </source>
</evidence>
<dbReference type="InterPro" id="IPR013123">
    <property type="entry name" value="SpoU_subst-bd"/>
</dbReference>
<dbReference type="InterPro" id="IPR001537">
    <property type="entry name" value="SpoU_MeTrfase"/>
</dbReference>
<keyword evidence="2" id="KW-0489">Methyltransferase</keyword>
<name>A0ABV3Y2A8_9ACTN</name>
<protein>
    <submittedName>
        <fullName evidence="5">23S rRNA (Guanosine(2251)-2'-O)-methyltransferase RlmB</fullName>
    </submittedName>
</protein>
<dbReference type="EMBL" id="JBFSHR010000022">
    <property type="protein sequence ID" value="MEX6429696.1"/>
    <property type="molecule type" value="Genomic_DNA"/>
</dbReference>
<dbReference type="Gene3D" id="3.30.1330.30">
    <property type="match status" value="1"/>
</dbReference>
<evidence type="ECO:0000256" key="2">
    <source>
        <dbReference type="ARBA" id="ARBA00022603"/>
    </source>
</evidence>
<sequence>MSERGLGGAQVEGRRAVVELLRARRREVHEIWCLRQMVDSDIADLASSLGVRVREVSEGTFKSRAASLQPQGVLAMTEPLHSLPLEDLVGDNALLLVLDRVQDPQNLGAILRSAAAAGVDGVVLPERRGALVTPAVTKVASGAIEYLRFVVVPGIPAALASLQRLSVWTVGLAAEAEAELAKCNLLTESLALVVGAEGDGLSRLTRQRCDLLTKIPMAPSVASLNVSAATAVALFTIAGARHEG</sequence>
<feature type="domain" description="RNA 2-O ribose methyltransferase substrate binding" evidence="4">
    <location>
        <begin position="10"/>
        <end position="83"/>
    </location>
</feature>
<dbReference type="SUPFAM" id="SSF75217">
    <property type="entry name" value="alpha/beta knot"/>
    <property type="match status" value="1"/>
</dbReference>
<gene>
    <name evidence="5" type="primary">rlmB</name>
    <name evidence="5" type="ORF">AB6A68_07570</name>
</gene>
<dbReference type="SUPFAM" id="SSF55315">
    <property type="entry name" value="L30e-like"/>
    <property type="match status" value="1"/>
</dbReference>
<evidence type="ECO:0000256" key="1">
    <source>
        <dbReference type="ARBA" id="ARBA00007228"/>
    </source>
</evidence>
<dbReference type="SMART" id="SM00967">
    <property type="entry name" value="SpoU_sub_bind"/>
    <property type="match status" value="1"/>
</dbReference>
<keyword evidence="6" id="KW-1185">Reference proteome</keyword>
<dbReference type="InterPro" id="IPR029064">
    <property type="entry name" value="Ribosomal_eL30-like_sf"/>
</dbReference>
<dbReference type="Proteomes" id="UP001560267">
    <property type="component" value="Unassembled WGS sequence"/>
</dbReference>
<dbReference type="PANTHER" id="PTHR46429:SF1">
    <property type="entry name" value="23S RRNA (GUANOSINE-2'-O-)-METHYLTRANSFERASE RLMB"/>
    <property type="match status" value="1"/>
</dbReference>
<dbReference type="Gene3D" id="3.40.1280.10">
    <property type="match status" value="1"/>
</dbReference>
<dbReference type="CDD" id="cd18103">
    <property type="entry name" value="SpoU-like_RlmB"/>
    <property type="match status" value="1"/>
</dbReference>